<keyword evidence="2" id="KW-0472">Membrane</keyword>
<dbReference type="EMBL" id="JAFICZ010000001">
    <property type="protein sequence ID" value="MBP1294481.1"/>
    <property type="molecule type" value="Genomic_DNA"/>
</dbReference>
<evidence type="ECO:0000313" key="3">
    <source>
        <dbReference type="EMBL" id="MBP1294481.1"/>
    </source>
</evidence>
<keyword evidence="2" id="KW-1133">Transmembrane helix</keyword>
<evidence type="ECO:0000313" key="4">
    <source>
        <dbReference type="Proteomes" id="UP000673383"/>
    </source>
</evidence>
<sequence length="175" mass="19834">MKMKEEHLTQRQSSGGSLPDESERRSNAVTCPLALRNSRRRRVGGDLCFVMLGFFYQCVADWTFRQKRGLMARLSRAFCDFTCQFLRLAIHRRRSSELEAMLARWASAFLARRRMLGNPLGCVVLRNKTFDDFGFAIGPQNIDSPAGAGVFASHEGWALLDHCLTMRRLVAATSQ</sequence>
<reference evidence="3" key="1">
    <citation type="submission" date="2021-02" db="EMBL/GenBank/DDBJ databases">
        <title>Genomic Encyclopedia of Type Strains, Phase IV (KMG-V): Genome sequencing to study the core and pangenomes of soil and plant-associated prokaryotes.</title>
        <authorList>
            <person name="Whitman W."/>
        </authorList>
    </citation>
    <scope>NUCLEOTIDE SEQUENCE</scope>
    <source>
        <strain evidence="3">USDA 406</strain>
    </source>
</reference>
<protein>
    <submittedName>
        <fullName evidence="3">Uncharacterized protein</fullName>
    </submittedName>
</protein>
<name>A0A8I1Y6W2_BRAEL</name>
<feature type="transmembrane region" description="Helical" evidence="2">
    <location>
        <begin position="43"/>
        <end position="64"/>
    </location>
</feature>
<proteinExistence type="predicted"/>
<dbReference type="AlphaFoldDB" id="A0A8I1Y6W2"/>
<evidence type="ECO:0000256" key="1">
    <source>
        <dbReference type="SAM" id="MobiDB-lite"/>
    </source>
</evidence>
<gene>
    <name evidence="3" type="ORF">JOH49_004234</name>
</gene>
<evidence type="ECO:0000256" key="2">
    <source>
        <dbReference type="SAM" id="Phobius"/>
    </source>
</evidence>
<dbReference type="Proteomes" id="UP000673383">
    <property type="component" value="Unassembled WGS sequence"/>
</dbReference>
<organism evidence="3 4">
    <name type="scientific">Bradyrhizobium elkanii</name>
    <dbReference type="NCBI Taxonomy" id="29448"/>
    <lineage>
        <taxon>Bacteria</taxon>
        <taxon>Pseudomonadati</taxon>
        <taxon>Pseudomonadota</taxon>
        <taxon>Alphaproteobacteria</taxon>
        <taxon>Hyphomicrobiales</taxon>
        <taxon>Nitrobacteraceae</taxon>
        <taxon>Bradyrhizobium</taxon>
    </lineage>
</organism>
<keyword evidence="2" id="KW-0812">Transmembrane</keyword>
<dbReference type="RefSeq" id="WP_244981020.1">
    <property type="nucleotide sequence ID" value="NZ_JAFICZ010000001.1"/>
</dbReference>
<comment type="caution">
    <text evidence="3">The sequence shown here is derived from an EMBL/GenBank/DDBJ whole genome shotgun (WGS) entry which is preliminary data.</text>
</comment>
<accession>A0A8I1Y6W2</accession>
<feature type="region of interest" description="Disordered" evidence="1">
    <location>
        <begin position="1"/>
        <end position="25"/>
    </location>
</feature>